<feature type="region of interest" description="Disordered" evidence="1">
    <location>
        <begin position="434"/>
        <end position="485"/>
    </location>
</feature>
<evidence type="ECO:0000313" key="3">
    <source>
        <dbReference type="Proteomes" id="UP001589627"/>
    </source>
</evidence>
<reference evidence="2 3" key="1">
    <citation type="submission" date="2024-09" db="EMBL/GenBank/DDBJ databases">
        <authorList>
            <person name="Sun Q."/>
            <person name="Mori K."/>
        </authorList>
    </citation>
    <scope>NUCLEOTIDE SEQUENCE [LARGE SCALE GENOMIC DNA]</scope>
    <source>
        <strain evidence="2 3">TBRC 0563</strain>
    </source>
</reference>
<feature type="compositionally biased region" description="Low complexity" evidence="1">
    <location>
        <begin position="347"/>
        <end position="356"/>
    </location>
</feature>
<dbReference type="Proteomes" id="UP001589627">
    <property type="component" value="Unassembled WGS sequence"/>
</dbReference>
<sequence length="485" mass="50590">MTTQKPNLPGYKSDQVISVNASGGEANYESYWALLKADDPPADDVQHTAEEITAFAKAAKPKNVSQVGQAFLDFNNALNKINLPNKGEMTLTEFIMEMGRQLHEAWSGGATAAPEAQRQLTLLYQSAQQLMDTSAQAGYTIKAHGDDVLPKFTKWFDGSDHTLDSATSVYMDGEWKTNNYDKYPALQGANHTKQDELNLGHAEQVAMKAFRDDWARKKLAEHNTNVSSSYDLLPYSLDLSFPPGADVPKSPDPVKDTGDHGKPTTPPVTPHSHVPSAPSTPSTTHHVPVPSGVHPSITSPAGVIDHSGSHTTGGTDLSGVDNSSHLHNPGGTNLDTPPNLGDGGGTRLTNPNTGPGPTTGLGGGDNPFTPGLIRSPSLGGGGLGPKGSNPLGIKTPSATGPDGTIGARGSVNTAAATAEAEEATAATAANATRAGGGAGMVPPMMGGGQGQQQQDRERGTWLPEDHDFWASSDEVAPPVIGRKGE</sequence>
<dbReference type="RefSeq" id="WP_378197166.1">
    <property type="nucleotide sequence ID" value="NZ_JBHLZP010000034.1"/>
</dbReference>
<feature type="compositionally biased region" description="Basic and acidic residues" evidence="1">
    <location>
        <begin position="454"/>
        <end position="468"/>
    </location>
</feature>
<protein>
    <recommendedName>
        <fullName evidence="4">PPE family protein</fullName>
    </recommendedName>
</protein>
<feature type="compositionally biased region" description="Low complexity" evidence="1">
    <location>
        <begin position="270"/>
        <end position="291"/>
    </location>
</feature>
<organism evidence="2 3">
    <name type="scientific">Actinoallomurus acaciae</name>
    <dbReference type="NCBI Taxonomy" id="502577"/>
    <lineage>
        <taxon>Bacteria</taxon>
        <taxon>Bacillati</taxon>
        <taxon>Actinomycetota</taxon>
        <taxon>Actinomycetes</taxon>
        <taxon>Streptosporangiales</taxon>
        <taxon>Thermomonosporaceae</taxon>
        <taxon>Actinoallomurus</taxon>
    </lineage>
</organism>
<feature type="compositionally biased region" description="Basic and acidic residues" evidence="1">
    <location>
        <begin position="252"/>
        <end position="262"/>
    </location>
</feature>
<comment type="caution">
    <text evidence="2">The sequence shown here is derived from an EMBL/GenBank/DDBJ whole genome shotgun (WGS) entry which is preliminary data.</text>
</comment>
<evidence type="ECO:0000256" key="1">
    <source>
        <dbReference type="SAM" id="MobiDB-lite"/>
    </source>
</evidence>
<dbReference type="EMBL" id="JBHLZP010000034">
    <property type="protein sequence ID" value="MFB9831987.1"/>
    <property type="molecule type" value="Genomic_DNA"/>
</dbReference>
<feature type="compositionally biased region" description="Gly residues" evidence="1">
    <location>
        <begin position="434"/>
        <end position="450"/>
    </location>
</feature>
<name>A0ABV5YAC7_9ACTN</name>
<proteinExistence type="predicted"/>
<evidence type="ECO:0000313" key="2">
    <source>
        <dbReference type="EMBL" id="MFB9831987.1"/>
    </source>
</evidence>
<accession>A0ABV5YAC7</accession>
<feature type="region of interest" description="Disordered" evidence="1">
    <location>
        <begin position="243"/>
        <end position="418"/>
    </location>
</feature>
<keyword evidence="3" id="KW-1185">Reference proteome</keyword>
<gene>
    <name evidence="2" type="ORF">ACFFNX_07270</name>
</gene>
<evidence type="ECO:0008006" key="4">
    <source>
        <dbReference type="Google" id="ProtNLM"/>
    </source>
</evidence>
<feature type="compositionally biased region" description="Polar residues" evidence="1">
    <location>
        <begin position="309"/>
        <end position="336"/>
    </location>
</feature>